<comment type="subunit">
    <text evidence="5 15">Homooctamer; dimer of tetramers.</text>
</comment>
<feature type="binding site" evidence="15">
    <location>
        <position position="241"/>
    </location>
    <ligand>
        <name>Mg(2+)</name>
        <dbReference type="ChEBI" id="CHEBI:18420"/>
        <label>3</label>
    </ligand>
</feature>
<feature type="binding site" evidence="15">
    <location>
        <position position="61"/>
    </location>
    <ligand>
        <name>Mg(2+)</name>
        <dbReference type="ChEBI" id="CHEBI:18420"/>
        <label>2</label>
    </ligand>
</feature>
<dbReference type="NCBIfam" id="NF041126">
    <property type="entry name" value="FBP_aldo_phos"/>
    <property type="match status" value="1"/>
</dbReference>
<comment type="catalytic activity">
    <reaction evidence="1 15">
        <text>beta-D-fructose 1,6-bisphosphate + H2O = beta-D-fructose 6-phosphate + phosphate</text>
        <dbReference type="Rhea" id="RHEA:11064"/>
        <dbReference type="ChEBI" id="CHEBI:15377"/>
        <dbReference type="ChEBI" id="CHEBI:32966"/>
        <dbReference type="ChEBI" id="CHEBI:43474"/>
        <dbReference type="ChEBI" id="CHEBI:57634"/>
        <dbReference type="EC" id="3.1.3.11"/>
    </reaction>
</comment>
<dbReference type="PANTHER" id="PTHR38341">
    <property type="entry name" value="FRUCTOSE-1,6-BISPHOSPHATE ALDOLASE/PHOSPHATASE"/>
    <property type="match status" value="1"/>
</dbReference>
<dbReference type="SUPFAM" id="SSF111249">
    <property type="entry name" value="Sulfolobus fructose-1,6-bisphosphatase-like"/>
    <property type="match status" value="1"/>
</dbReference>
<evidence type="ECO:0000256" key="13">
    <source>
        <dbReference type="ARBA" id="ARBA00023270"/>
    </source>
</evidence>
<dbReference type="EC" id="3.1.3.11" evidence="6 15"/>
<feature type="binding site" evidence="15">
    <location>
        <position position="27"/>
    </location>
    <ligand>
        <name>Mg(2+)</name>
        <dbReference type="ChEBI" id="CHEBI:18420"/>
        <label>1</label>
    </ligand>
</feature>
<feature type="binding site" description="in other chain" evidence="15">
    <location>
        <position position="141"/>
    </location>
    <ligand>
        <name>beta-D-fructose 1,6-bisphosphate</name>
        <dbReference type="ChEBI" id="CHEBI:32966"/>
        <note>ligand shared between dimeric partners</note>
    </ligand>
</feature>
<evidence type="ECO:0000256" key="7">
    <source>
        <dbReference type="ARBA" id="ARBA00018635"/>
    </source>
</evidence>
<evidence type="ECO:0000313" key="16">
    <source>
        <dbReference type="EMBL" id="OYD16086.1"/>
    </source>
</evidence>
<keyword evidence="12 15" id="KW-0456">Lyase</keyword>
<keyword evidence="13 15" id="KW-0704">Schiff base</keyword>
<feature type="binding site" description="in other chain" evidence="15">
    <location>
        <position position="99"/>
    </location>
    <ligand>
        <name>beta-D-fructose 1,6-bisphosphate</name>
        <dbReference type="ChEBI" id="CHEBI:32966"/>
        <note>ligand shared between dimeric partners</note>
    </ligand>
</feature>
<feature type="binding site" evidence="15">
    <location>
        <position position="20"/>
    </location>
    <ligand>
        <name>Mg(2+)</name>
        <dbReference type="ChEBI" id="CHEBI:18420"/>
        <label>1</label>
    </ligand>
</feature>
<dbReference type="PANTHER" id="PTHR38341:SF1">
    <property type="entry name" value="FRUCTOSE-1,6-BISPHOSPHATE ALDOLASE_PHOSPHATASE"/>
    <property type="match status" value="1"/>
</dbReference>
<keyword evidence="10 15" id="KW-0378">Hydrolase</keyword>
<feature type="binding site" evidence="15">
    <location>
        <position position="239"/>
    </location>
    <ligand>
        <name>Mg(2+)</name>
        <dbReference type="ChEBI" id="CHEBI:18420"/>
        <label>3</label>
    </ligand>
</feature>
<sequence length="371" mass="40818">MESKKPGKKNQITVSVIKADVGGYVGHSSSHPDILERASQLMDHAATEGVVTDFRVTSVGDDLNLIMTHCRGTDSRVIHKLTWDVFMECTRLAKELKLYGAGQDMLADAFSGNVKGMGPGVAEMSFVERKSEPIIIFAADKCAPGAWNLPLFQMFGNPFNTIGLVIDPAMHEGFKFEVHDVHKGRDIFLSCPEDMYDLLVLIGSPENYIIKNVYRKTGEIAAASSTQKLALIAGRYVGKDDPVMIIRCQSGLPAVGEVLEPFAFPHLVSGWMRGSHYGPLMPVAQPDATPARFDGPPRVIALGFQINNGRLVGPRDMFADQSFDLARQHANEAADFLRRHGPFEPHRLGLKDMEYTTLPQVLEKLLGKGKK</sequence>
<comment type="caution">
    <text evidence="16">The sequence shown here is derived from an EMBL/GenBank/DDBJ whole genome shotgun (WGS) entry which is preliminary data.</text>
</comment>
<feature type="active site" description="Proton donor/acceptor; for FBP aldolase activity" evidence="15">
    <location>
        <position position="236"/>
    </location>
</feature>
<dbReference type="GO" id="GO:0006094">
    <property type="term" value="P:gluconeogenesis"/>
    <property type="evidence" value="ECO:0007669"/>
    <property type="project" value="UniProtKB-UniRule"/>
</dbReference>
<dbReference type="Proteomes" id="UP000215559">
    <property type="component" value="Unassembled WGS sequence"/>
</dbReference>
<gene>
    <name evidence="15" type="primary">fbp</name>
    <name evidence="16" type="ORF">CH330_03780</name>
</gene>
<feature type="binding site" evidence="15">
    <location>
        <position position="62"/>
    </location>
    <ligand>
        <name>Mg(2+)</name>
        <dbReference type="ChEBI" id="CHEBI:18420"/>
        <label>2</label>
    </ligand>
</feature>
<comment type="function">
    <text evidence="15">Catalyzes two subsequent steps in gluconeogenesis: the aldol condensation of dihydroxyacetone phosphate (DHAP) and glyceraldehyde-3-phosphate (GA3P) to fructose-1,6-bisphosphate (FBP), and the dephosphorylation of FBP to fructose-6-phosphate (F6P).</text>
</comment>
<comment type="cofactor">
    <cofactor evidence="2 15">
        <name>Mg(2+)</name>
        <dbReference type="ChEBI" id="CHEBI:18420"/>
    </cofactor>
</comment>
<feature type="active site" description="Schiff-base intermediate with DHAP; for FBP aldolase activity" evidence="15">
    <location>
        <position position="239"/>
    </location>
</feature>
<feature type="binding site" evidence="15">
    <location>
        <position position="27"/>
    </location>
    <ligand>
        <name>dihydroxyacetone phosphate</name>
        <dbReference type="ChEBI" id="CHEBI:57642"/>
    </ligand>
</feature>
<dbReference type="EC" id="4.1.2.13" evidence="15"/>
<comment type="domain">
    <text evidence="15">Consists of a single catalytic domain, but remodels its active-site architecture via a large structural change to exhibit dual activities.</text>
</comment>
<feature type="binding site" evidence="15">
    <location>
        <position position="61"/>
    </location>
    <ligand>
        <name>Mg(2+)</name>
        <dbReference type="ChEBI" id="CHEBI:18420"/>
        <label>1</label>
    </ligand>
</feature>
<comment type="pathway">
    <text evidence="3 15">Carbohydrate biosynthesis; gluconeogenesis.</text>
</comment>
<feature type="binding site" evidence="15">
    <location>
        <position position="140"/>
    </location>
    <ligand>
        <name>Mg(2+)</name>
        <dbReference type="ChEBI" id="CHEBI:18420"/>
        <label>2</label>
    </ligand>
</feature>
<evidence type="ECO:0000256" key="1">
    <source>
        <dbReference type="ARBA" id="ARBA00001273"/>
    </source>
</evidence>
<dbReference type="GO" id="GO:0000287">
    <property type="term" value="F:magnesium ion binding"/>
    <property type="evidence" value="ECO:0007669"/>
    <property type="project" value="UniProtKB-UniRule"/>
</dbReference>
<keyword evidence="9 15" id="KW-0479">Metal-binding</keyword>
<feature type="binding site" evidence="15">
    <location>
        <position position="241"/>
    </location>
    <ligand>
        <name>Mg(2+)</name>
        <dbReference type="ChEBI" id="CHEBI:18420"/>
        <label>2</label>
    </ligand>
</feature>
<feature type="binding site" description="in other chain" evidence="15">
    <location>
        <position position="273"/>
    </location>
    <ligand>
        <name>beta-D-fructose 1,6-bisphosphate</name>
        <dbReference type="ChEBI" id="CHEBI:32966"/>
        <note>ligand shared between dimeric partners</note>
    </ligand>
</feature>
<comment type="catalytic activity">
    <reaction evidence="15">
        <text>beta-D-fructose 1,6-bisphosphate = D-glyceraldehyde 3-phosphate + dihydroxyacetone phosphate</text>
        <dbReference type="Rhea" id="RHEA:14729"/>
        <dbReference type="ChEBI" id="CHEBI:32966"/>
        <dbReference type="ChEBI" id="CHEBI:57642"/>
        <dbReference type="ChEBI" id="CHEBI:59776"/>
        <dbReference type="EC" id="4.1.2.13"/>
    </reaction>
</comment>
<evidence type="ECO:0000256" key="2">
    <source>
        <dbReference type="ARBA" id="ARBA00001946"/>
    </source>
</evidence>
<keyword evidence="8 15" id="KW-0312">Gluconeogenesis</keyword>
<proteinExistence type="inferred from homology"/>
<dbReference type="EMBL" id="NOZP01000072">
    <property type="protein sequence ID" value="OYD16086.1"/>
    <property type="molecule type" value="Genomic_DNA"/>
</dbReference>
<evidence type="ECO:0000256" key="6">
    <source>
        <dbReference type="ARBA" id="ARBA00013093"/>
    </source>
</evidence>
<dbReference type="HAMAP" id="MF_02067">
    <property type="entry name" value="FBP_aldolase_phosphatase"/>
    <property type="match status" value="1"/>
</dbReference>
<dbReference type="AlphaFoldDB" id="A0A235BV50"/>
<evidence type="ECO:0000256" key="4">
    <source>
        <dbReference type="ARBA" id="ARBA00010693"/>
    </source>
</evidence>
<evidence type="ECO:0000256" key="8">
    <source>
        <dbReference type="ARBA" id="ARBA00022432"/>
    </source>
</evidence>
<evidence type="ECO:0000256" key="3">
    <source>
        <dbReference type="ARBA" id="ARBA00004742"/>
    </source>
</evidence>
<dbReference type="GO" id="GO:0004332">
    <property type="term" value="F:fructose-bisphosphate aldolase activity"/>
    <property type="evidence" value="ECO:0007669"/>
    <property type="project" value="UniProtKB-UniRule"/>
</dbReference>
<protein>
    <recommendedName>
        <fullName evidence="7 15">Fructose-1,6-bisphosphate aldolase/phosphatase</fullName>
        <shortName evidence="15">FBP A/P</shortName>
        <shortName evidence="15">FBP aldolase/phosphatase</shortName>
        <ecNumber evidence="6 15">3.1.3.11</ecNumber>
        <ecNumber evidence="15">4.1.2.13</ecNumber>
    </recommendedName>
</protein>
<feature type="binding site" evidence="15">
    <location>
        <position position="294"/>
    </location>
    <ligand>
        <name>dihydroxyacetone phosphate</name>
        <dbReference type="ChEBI" id="CHEBI:57642"/>
    </ligand>
</feature>
<dbReference type="Pfam" id="PF01950">
    <property type="entry name" value="FBPase_3"/>
    <property type="match status" value="1"/>
</dbReference>
<feature type="binding site" evidence="15">
    <location>
        <begin position="249"/>
        <end position="250"/>
    </location>
    <ligand>
        <name>beta-D-fructose 1,6-bisphosphate</name>
        <dbReference type="ChEBI" id="CHEBI:32966"/>
        <note>ligand shared between dimeric partners</note>
    </ligand>
</feature>
<dbReference type="GO" id="GO:0042132">
    <property type="term" value="F:fructose 1,6-bisphosphate 1-phosphatase activity"/>
    <property type="evidence" value="ECO:0007669"/>
    <property type="project" value="UniProtKB-UniRule"/>
</dbReference>
<feature type="binding site" description="in other chain" evidence="15">
    <location>
        <begin position="112"/>
        <end position="113"/>
    </location>
    <ligand>
        <name>beta-D-fructose 1,6-bisphosphate</name>
        <dbReference type="ChEBI" id="CHEBI:32966"/>
        <note>ligand shared between dimeric partners</note>
    </ligand>
</feature>
<name>A0A235BV50_UNCW3</name>
<dbReference type="InterPro" id="IPR036076">
    <property type="entry name" value="FBPase_V_sf"/>
</dbReference>
<keyword evidence="11 15" id="KW-0460">Magnesium</keyword>
<feature type="active site" description="Proton acceptor; for FBP phosphatase activity" evidence="15">
    <location>
        <position position="20"/>
    </location>
</feature>
<comment type="similarity">
    <text evidence="4 15">Belongs to the FBP aldolase/phosphatase family.</text>
</comment>
<feature type="binding site" description="in other chain" evidence="15">
    <location>
        <position position="294"/>
    </location>
    <ligand>
        <name>beta-D-fructose 1,6-bisphosphate</name>
        <dbReference type="ChEBI" id="CHEBI:32966"/>
        <note>ligand shared between dimeric partners</note>
    </ligand>
</feature>
<dbReference type="UniPathway" id="UPA00138"/>
<evidence type="ECO:0000256" key="12">
    <source>
        <dbReference type="ARBA" id="ARBA00023239"/>
    </source>
</evidence>
<feature type="binding site" evidence="15">
    <location>
        <position position="141"/>
    </location>
    <ligand>
        <name>dihydroxyacetone phosphate</name>
        <dbReference type="ChEBI" id="CHEBI:57642"/>
    </ligand>
</feature>
<keyword evidence="14 15" id="KW-0119">Carbohydrate metabolism</keyword>
<dbReference type="InterPro" id="IPR002803">
    <property type="entry name" value="FBPase_V"/>
</dbReference>
<organism evidence="16 17">
    <name type="scientific">candidate division WOR-3 bacterium JGI_Cruoil_03_51_56</name>
    <dbReference type="NCBI Taxonomy" id="1973747"/>
    <lineage>
        <taxon>Bacteria</taxon>
        <taxon>Bacteria division WOR-3</taxon>
    </lineage>
</organism>
<feature type="binding site" description="in other chain" evidence="15">
    <location>
        <position position="355"/>
    </location>
    <ligand>
        <name>beta-D-fructose 1,6-bisphosphate</name>
        <dbReference type="ChEBI" id="CHEBI:32966"/>
        <note>ligand shared between dimeric partners</note>
    </ligand>
</feature>
<evidence type="ECO:0000256" key="10">
    <source>
        <dbReference type="ARBA" id="ARBA00022801"/>
    </source>
</evidence>
<accession>A0A235BV50</accession>
<feature type="binding site" evidence="15">
    <location>
        <position position="103"/>
    </location>
    <ligand>
        <name>Mg(2+)</name>
        <dbReference type="ChEBI" id="CHEBI:18420"/>
        <label>1</label>
    </ligand>
</feature>
<feature type="binding site" evidence="15">
    <location>
        <position position="240"/>
    </location>
    <ligand>
        <name>Mg(2+)</name>
        <dbReference type="ChEBI" id="CHEBI:18420"/>
        <label>3</label>
    </ligand>
</feature>
<dbReference type="PIRSF" id="PIRSF015647">
    <property type="entry name" value="FBPtase_archl"/>
    <property type="match status" value="1"/>
</dbReference>
<feature type="binding site" evidence="15">
    <location>
        <position position="240"/>
    </location>
    <ligand>
        <name>Mg(2+)</name>
        <dbReference type="ChEBI" id="CHEBI:18420"/>
        <label>4</label>
    </ligand>
</feature>
<feature type="binding site" evidence="15">
    <location>
        <position position="273"/>
    </location>
    <ligand>
        <name>dihydroxyacetone phosphate</name>
        <dbReference type="ChEBI" id="CHEBI:57642"/>
    </ligand>
</feature>
<evidence type="ECO:0000256" key="9">
    <source>
        <dbReference type="ARBA" id="ARBA00022723"/>
    </source>
</evidence>
<reference evidence="16 17" key="1">
    <citation type="submission" date="2017-07" db="EMBL/GenBank/DDBJ databases">
        <title>Recovery of genomes from metagenomes via a dereplication, aggregation, and scoring strategy.</title>
        <authorList>
            <person name="Sieber C.M."/>
            <person name="Probst A.J."/>
            <person name="Sharrar A."/>
            <person name="Thomas B.C."/>
            <person name="Hess M."/>
            <person name="Tringe S.G."/>
            <person name="Banfield J.F."/>
        </authorList>
    </citation>
    <scope>NUCLEOTIDE SEQUENCE [LARGE SCALE GENOMIC DNA]</scope>
    <source>
        <strain evidence="16">JGI_Cruoil_03_51_56</strain>
    </source>
</reference>
<evidence type="ECO:0000313" key="17">
    <source>
        <dbReference type="Proteomes" id="UP000215559"/>
    </source>
</evidence>
<evidence type="ECO:0000256" key="11">
    <source>
        <dbReference type="ARBA" id="ARBA00022842"/>
    </source>
</evidence>
<evidence type="ECO:0000256" key="15">
    <source>
        <dbReference type="HAMAP-Rule" id="MF_02067"/>
    </source>
</evidence>
<feature type="binding site" description="in other chain" evidence="15">
    <location>
        <position position="27"/>
    </location>
    <ligand>
        <name>beta-D-fructose 1,6-bisphosphate</name>
        <dbReference type="ChEBI" id="CHEBI:32966"/>
        <note>ligand shared between dimeric partners</note>
    </ligand>
</feature>
<evidence type="ECO:0000256" key="14">
    <source>
        <dbReference type="ARBA" id="ARBA00023277"/>
    </source>
</evidence>
<evidence type="ECO:0000256" key="5">
    <source>
        <dbReference type="ARBA" id="ARBA00011820"/>
    </source>
</evidence>